<name>A0ABV2MGC9_9HYPH</name>
<protein>
    <submittedName>
        <fullName evidence="1">Uncharacterized protein</fullName>
    </submittedName>
</protein>
<accession>A0ABV2MGC9</accession>
<sequence>MSQAIRVLERVFGPHLRIIELDGWHLLAGANTLMLSTASFSFLSHDFAP</sequence>
<keyword evidence="2" id="KW-1185">Reference proteome</keyword>
<dbReference type="Proteomes" id="UP001549077">
    <property type="component" value="Unassembled WGS sequence"/>
</dbReference>
<dbReference type="RefSeq" id="WP_168297860.1">
    <property type="nucleotide sequence ID" value="NZ_CP071606.1"/>
</dbReference>
<evidence type="ECO:0000313" key="1">
    <source>
        <dbReference type="EMBL" id="MET3755523.1"/>
    </source>
</evidence>
<reference evidence="1 2" key="1">
    <citation type="submission" date="2024-06" db="EMBL/GenBank/DDBJ databases">
        <title>Genomic Encyclopedia of Type Strains, Phase IV (KMG-IV): sequencing the most valuable type-strain genomes for metagenomic binning, comparative biology and taxonomic classification.</title>
        <authorList>
            <person name="Goeker M."/>
        </authorList>
    </citation>
    <scope>NUCLEOTIDE SEQUENCE [LARGE SCALE GENOMIC DNA]</scope>
    <source>
        <strain evidence="1 2">DSM 29288</strain>
    </source>
</reference>
<organism evidence="1 2">
    <name type="scientific">Rhizobium binae</name>
    <dbReference type="NCBI Taxonomy" id="1138190"/>
    <lineage>
        <taxon>Bacteria</taxon>
        <taxon>Pseudomonadati</taxon>
        <taxon>Pseudomonadota</taxon>
        <taxon>Alphaproteobacteria</taxon>
        <taxon>Hyphomicrobiales</taxon>
        <taxon>Rhizobiaceae</taxon>
        <taxon>Rhizobium/Agrobacterium group</taxon>
        <taxon>Rhizobium</taxon>
    </lineage>
</organism>
<dbReference type="GeneID" id="91151640"/>
<evidence type="ECO:0000313" key="2">
    <source>
        <dbReference type="Proteomes" id="UP001549077"/>
    </source>
</evidence>
<dbReference type="EMBL" id="JBEPMY010000006">
    <property type="protein sequence ID" value="MET3755523.1"/>
    <property type="molecule type" value="Genomic_DNA"/>
</dbReference>
<comment type="caution">
    <text evidence="1">The sequence shown here is derived from an EMBL/GenBank/DDBJ whole genome shotgun (WGS) entry which is preliminary data.</text>
</comment>
<proteinExistence type="predicted"/>
<gene>
    <name evidence="1" type="ORF">ABID08_002894</name>
</gene>